<dbReference type="Proteomes" id="UP000501427">
    <property type="component" value="Chromosome"/>
</dbReference>
<gene>
    <name evidence="1" type="ORF">E4184_13960</name>
</gene>
<protein>
    <recommendedName>
        <fullName evidence="3">GDYXXLXY domain-containing protein</fullName>
    </recommendedName>
</protein>
<organism evidence="1 2">
    <name type="scientific">Aeromonas media</name>
    <dbReference type="NCBI Taxonomy" id="651"/>
    <lineage>
        <taxon>Bacteria</taxon>
        <taxon>Pseudomonadati</taxon>
        <taxon>Pseudomonadota</taxon>
        <taxon>Gammaproteobacteria</taxon>
        <taxon>Aeromonadales</taxon>
        <taxon>Aeromonadaceae</taxon>
        <taxon>Aeromonas</taxon>
    </lineage>
</organism>
<name>A0A6M4YAZ0_AERME</name>
<dbReference type="AlphaFoldDB" id="A0A6M4YAZ0"/>
<dbReference type="EMBL" id="CP038441">
    <property type="protein sequence ID" value="QJT22417.1"/>
    <property type="molecule type" value="Genomic_DNA"/>
</dbReference>
<evidence type="ECO:0008006" key="3">
    <source>
        <dbReference type="Google" id="ProtNLM"/>
    </source>
</evidence>
<dbReference type="Pfam" id="PF14345">
    <property type="entry name" value="GDYXXLXY"/>
    <property type="match status" value="1"/>
</dbReference>
<evidence type="ECO:0000313" key="2">
    <source>
        <dbReference type="Proteomes" id="UP000501427"/>
    </source>
</evidence>
<reference evidence="1 2" key="1">
    <citation type="submission" date="2019-03" db="EMBL/GenBank/DDBJ databases">
        <title>Novel transposon Tn6433 accelerates the dissemination of tet(E) in Aeromonas from aerobic biofilm under oxytetracycline stress.</title>
        <authorList>
            <person name="Shi Y."/>
            <person name="Tian Z."/>
            <person name="Zhang Y."/>
            <person name="Zhang H."/>
            <person name="Yang M."/>
        </authorList>
    </citation>
    <scope>NUCLEOTIDE SEQUENCE [LARGE SCALE GENOMIC DNA]</scope>
    <source>
        <strain evidence="1 2">T0.1-19</strain>
    </source>
</reference>
<dbReference type="InterPro" id="IPR025833">
    <property type="entry name" value="GDYXXLXY"/>
</dbReference>
<proteinExistence type="predicted"/>
<evidence type="ECO:0000313" key="1">
    <source>
        <dbReference type="EMBL" id="QJT22417.1"/>
    </source>
</evidence>
<accession>A0A6M4YAZ0</accession>
<dbReference type="RefSeq" id="WP_171276392.1">
    <property type="nucleotide sequence ID" value="NZ_CAWPJG010000001.1"/>
</dbReference>
<sequence length="165" mass="18490">MRRLGFLLTGLAILVGINVTVWRFEHAMSSGETVLLELAPVDPRSLMQGDYMRLSYALARQLGSPRQEGAATQTLVIRLDEQQVAQRVEGGTPDALAPDQRLLQARWQQGQWWIGPDAFFFEEGTAAQYEQARYGEFRLQPDGATLLVGLRDQALKPIGHTRPAW</sequence>